<dbReference type="AlphaFoldDB" id="A0A409XNX4"/>
<protein>
    <submittedName>
        <fullName evidence="2">Uncharacterized protein</fullName>
    </submittedName>
</protein>
<accession>A0A409XNX4</accession>
<reference evidence="2 3" key="1">
    <citation type="journal article" date="2018" name="Evol. Lett.">
        <title>Horizontal gene cluster transfer increased hallucinogenic mushroom diversity.</title>
        <authorList>
            <person name="Reynolds H.T."/>
            <person name="Vijayakumar V."/>
            <person name="Gluck-Thaler E."/>
            <person name="Korotkin H.B."/>
            <person name="Matheny P.B."/>
            <person name="Slot J.C."/>
        </authorList>
    </citation>
    <scope>NUCLEOTIDE SEQUENCE [LARGE SCALE GENOMIC DNA]</scope>
    <source>
        <strain evidence="2 3">2631</strain>
    </source>
</reference>
<evidence type="ECO:0000313" key="3">
    <source>
        <dbReference type="Proteomes" id="UP000283269"/>
    </source>
</evidence>
<name>A0A409XNX4_PSICY</name>
<evidence type="ECO:0000256" key="1">
    <source>
        <dbReference type="SAM" id="MobiDB-lite"/>
    </source>
</evidence>
<keyword evidence="3" id="KW-1185">Reference proteome</keyword>
<feature type="region of interest" description="Disordered" evidence="1">
    <location>
        <begin position="1"/>
        <end position="22"/>
    </location>
</feature>
<organism evidence="2 3">
    <name type="scientific">Psilocybe cyanescens</name>
    <dbReference type="NCBI Taxonomy" id="93625"/>
    <lineage>
        <taxon>Eukaryota</taxon>
        <taxon>Fungi</taxon>
        <taxon>Dikarya</taxon>
        <taxon>Basidiomycota</taxon>
        <taxon>Agaricomycotina</taxon>
        <taxon>Agaricomycetes</taxon>
        <taxon>Agaricomycetidae</taxon>
        <taxon>Agaricales</taxon>
        <taxon>Agaricineae</taxon>
        <taxon>Strophariaceae</taxon>
        <taxon>Psilocybe</taxon>
    </lineage>
</organism>
<evidence type="ECO:0000313" key="2">
    <source>
        <dbReference type="EMBL" id="PPQ92458.1"/>
    </source>
</evidence>
<sequence length="91" mass="10141">MSFIDTPAASSSSTSANPRLQGKQPAIPCYAQMLSTPEALDLFANDKTAQKICSYFEDPDIVLTIDHLAKVSRAYQQEEREIHLARQQSRV</sequence>
<dbReference type="InParanoid" id="A0A409XNX4"/>
<dbReference type="Proteomes" id="UP000283269">
    <property type="component" value="Unassembled WGS sequence"/>
</dbReference>
<dbReference type="EMBL" id="NHYD01001038">
    <property type="protein sequence ID" value="PPQ92458.1"/>
    <property type="molecule type" value="Genomic_DNA"/>
</dbReference>
<gene>
    <name evidence="2" type="ORF">CVT25_010073</name>
</gene>
<proteinExistence type="predicted"/>
<comment type="caution">
    <text evidence="2">The sequence shown here is derived from an EMBL/GenBank/DDBJ whole genome shotgun (WGS) entry which is preliminary data.</text>
</comment>